<dbReference type="AlphaFoldDB" id="A0A4R6YMS3"/>
<keyword evidence="5" id="KW-1185">Reference proteome</keyword>
<accession>A0A4R6YMS3</accession>
<evidence type="ECO:0000259" key="3">
    <source>
        <dbReference type="PROSITE" id="PS50110"/>
    </source>
</evidence>
<feature type="domain" description="Response regulatory" evidence="3">
    <location>
        <begin position="140"/>
        <end position="256"/>
    </location>
</feature>
<dbReference type="EMBL" id="SNZH01000019">
    <property type="protein sequence ID" value="TDR38701.1"/>
    <property type="molecule type" value="Genomic_DNA"/>
</dbReference>
<dbReference type="PANTHER" id="PTHR44591">
    <property type="entry name" value="STRESS RESPONSE REGULATOR PROTEIN 1"/>
    <property type="match status" value="1"/>
</dbReference>
<feature type="modified residue" description="4-aspartylphosphate" evidence="2">
    <location>
        <position position="189"/>
    </location>
</feature>
<dbReference type="InterPro" id="IPR001789">
    <property type="entry name" value="Sig_transdc_resp-reg_receiver"/>
</dbReference>
<proteinExistence type="predicted"/>
<protein>
    <submittedName>
        <fullName evidence="4">Response regulator receiver domain-containing protein</fullName>
    </submittedName>
</protein>
<evidence type="ECO:0000313" key="4">
    <source>
        <dbReference type="EMBL" id="TDR38701.1"/>
    </source>
</evidence>
<sequence length="281" mass="30983">MKEQAYRVATCGLSARDERVVGIILSRVTSLRFRYIAAPSAMECDIALLEPQNPQSAQQLRQLREHNPQLVALSLIDGLPPPGARHLVSRRTLWSHMIATLDDIVGNELALRRAPARDAPAIAAEPPVEQAPPLAAARLRALVLDDSVIVRTQLDAALRKLGISFDGAADWDSAADLLQRNSYDFMLLDIVMPTIDGYEACRRVRRNPATKRLPVLMLTSRSSAFDRARGALAGCDMYLIKPIDLSAFHAAVNKIVARLCHNDLRQARQRGFIPAIAWPSS</sequence>
<reference evidence="4 5" key="1">
    <citation type="submission" date="2019-03" db="EMBL/GenBank/DDBJ databases">
        <title>Genomic Encyclopedia of Type Strains, Phase IV (KMG-IV): sequencing the most valuable type-strain genomes for metagenomic binning, comparative biology and taxonomic classification.</title>
        <authorList>
            <person name="Goeker M."/>
        </authorList>
    </citation>
    <scope>NUCLEOTIDE SEQUENCE [LARGE SCALE GENOMIC DNA]</scope>
    <source>
        <strain evidence="4 5">DSM 21667</strain>
    </source>
</reference>
<dbReference type="Gene3D" id="3.40.50.2300">
    <property type="match status" value="1"/>
</dbReference>
<dbReference type="RefSeq" id="WP_133821244.1">
    <property type="nucleotide sequence ID" value="NZ_SNZH01000019.1"/>
</dbReference>
<dbReference type="InterPro" id="IPR050595">
    <property type="entry name" value="Bact_response_regulator"/>
</dbReference>
<keyword evidence="1 2" id="KW-0597">Phosphoprotein</keyword>
<evidence type="ECO:0000256" key="1">
    <source>
        <dbReference type="ARBA" id="ARBA00022553"/>
    </source>
</evidence>
<dbReference type="OrthoDB" id="9800897at2"/>
<dbReference type="CDD" id="cd17574">
    <property type="entry name" value="REC_OmpR"/>
    <property type="match status" value="1"/>
</dbReference>
<comment type="caution">
    <text evidence="4">The sequence shown here is derived from an EMBL/GenBank/DDBJ whole genome shotgun (WGS) entry which is preliminary data.</text>
</comment>
<gene>
    <name evidence="4" type="ORF">DFR29_11929</name>
</gene>
<dbReference type="PANTHER" id="PTHR44591:SF3">
    <property type="entry name" value="RESPONSE REGULATORY DOMAIN-CONTAINING PROTEIN"/>
    <property type="match status" value="1"/>
</dbReference>
<name>A0A4R6YMS3_9GAMM</name>
<organism evidence="4 5">
    <name type="scientific">Tahibacter aquaticus</name>
    <dbReference type="NCBI Taxonomy" id="520092"/>
    <lineage>
        <taxon>Bacteria</taxon>
        <taxon>Pseudomonadati</taxon>
        <taxon>Pseudomonadota</taxon>
        <taxon>Gammaproteobacteria</taxon>
        <taxon>Lysobacterales</taxon>
        <taxon>Rhodanobacteraceae</taxon>
        <taxon>Tahibacter</taxon>
    </lineage>
</organism>
<dbReference type="SMART" id="SM00448">
    <property type="entry name" value="REC"/>
    <property type="match status" value="1"/>
</dbReference>
<evidence type="ECO:0000313" key="5">
    <source>
        <dbReference type="Proteomes" id="UP000295293"/>
    </source>
</evidence>
<dbReference type="SUPFAM" id="SSF52172">
    <property type="entry name" value="CheY-like"/>
    <property type="match status" value="1"/>
</dbReference>
<dbReference type="Pfam" id="PF00072">
    <property type="entry name" value="Response_reg"/>
    <property type="match status" value="1"/>
</dbReference>
<dbReference type="GO" id="GO:0000160">
    <property type="term" value="P:phosphorelay signal transduction system"/>
    <property type="evidence" value="ECO:0007669"/>
    <property type="project" value="InterPro"/>
</dbReference>
<evidence type="ECO:0000256" key="2">
    <source>
        <dbReference type="PROSITE-ProRule" id="PRU00169"/>
    </source>
</evidence>
<dbReference type="PROSITE" id="PS50110">
    <property type="entry name" value="RESPONSE_REGULATORY"/>
    <property type="match status" value="1"/>
</dbReference>
<dbReference type="Proteomes" id="UP000295293">
    <property type="component" value="Unassembled WGS sequence"/>
</dbReference>
<dbReference type="InterPro" id="IPR011006">
    <property type="entry name" value="CheY-like_superfamily"/>
</dbReference>